<comment type="caution">
    <text evidence="4">The sequence shown here is derived from an EMBL/GenBank/DDBJ whole genome shotgun (WGS) entry which is preliminary data.</text>
</comment>
<dbReference type="CDD" id="cd06257">
    <property type="entry name" value="DnaJ"/>
    <property type="match status" value="1"/>
</dbReference>
<evidence type="ECO:0000313" key="4">
    <source>
        <dbReference type="EMBL" id="THU72430.1"/>
    </source>
</evidence>
<dbReference type="GO" id="GO:0051087">
    <property type="term" value="F:protein-folding chaperone binding"/>
    <property type="evidence" value="ECO:0007669"/>
    <property type="project" value="TreeGrafter"/>
</dbReference>
<dbReference type="Pfam" id="PF01556">
    <property type="entry name" value="DnaJ_C"/>
    <property type="match status" value="1"/>
</dbReference>
<dbReference type="InterPro" id="IPR008971">
    <property type="entry name" value="HSP40/DnaJ_pept-bd"/>
</dbReference>
<dbReference type="PANTHER" id="PTHR24078">
    <property type="entry name" value="DNAJ HOMOLOG SUBFAMILY C MEMBER"/>
    <property type="match status" value="1"/>
</dbReference>
<dbReference type="Proteomes" id="UP000317650">
    <property type="component" value="Chromosome 4"/>
</dbReference>
<dbReference type="EMBL" id="PYDT01000001">
    <property type="protein sequence ID" value="THU72430.1"/>
    <property type="molecule type" value="Genomic_DNA"/>
</dbReference>
<dbReference type="Gene3D" id="1.10.287.110">
    <property type="entry name" value="DnaJ domain"/>
    <property type="match status" value="1"/>
</dbReference>
<dbReference type="Pfam" id="PF00226">
    <property type="entry name" value="DnaJ"/>
    <property type="match status" value="1"/>
</dbReference>
<dbReference type="PANTHER" id="PTHR24078:SF553">
    <property type="entry name" value="DNAJ HOMOLOG SUBFAMILY B MEMBER 5"/>
    <property type="match status" value="1"/>
</dbReference>
<dbReference type="SUPFAM" id="SSF49493">
    <property type="entry name" value="HSP40/DnaJ peptide-binding domain"/>
    <property type="match status" value="2"/>
</dbReference>
<reference evidence="4 5" key="1">
    <citation type="journal article" date="2019" name="Nat. Plants">
        <title>Genome sequencing of Musa balbisiana reveals subgenome evolution and function divergence in polyploid bananas.</title>
        <authorList>
            <person name="Yao X."/>
        </authorList>
    </citation>
    <scope>NUCLEOTIDE SEQUENCE [LARGE SCALE GENOMIC DNA]</scope>
    <source>
        <strain evidence="5">cv. DH-PKW</strain>
        <tissue evidence="4">Leaves</tissue>
    </source>
</reference>
<gene>
    <name evidence="4" type="ORF">C4D60_Mb04t12050</name>
</gene>
<dbReference type="SMART" id="SM00271">
    <property type="entry name" value="DnaJ"/>
    <property type="match status" value="1"/>
</dbReference>
<evidence type="ECO:0000259" key="3">
    <source>
        <dbReference type="PROSITE" id="PS50076"/>
    </source>
</evidence>
<protein>
    <recommendedName>
        <fullName evidence="3">J domain-containing protein</fullName>
    </recommendedName>
</protein>
<sequence length="381" mass="42328">MGVDYYNILKVNRNATDEDLKKSYRRLAMRWHPDKNPSNKKEAEAKFKQISEAYEASRISSFSFPFIFFCSFCDIIKIHLRETQNFIGYRVILVLSDAQKRAIYDQLGEEGLKGMPPPGSQSATSSASSGPSNFRFNPRDAKDIFAEIFGNSSPFGFESMNRTKSTRYQTNGSGTFGGFGTTESTSRSYAEGAGPSGIQPRKAPAVENFLACRLEELYSGSKRKLKISRSVLRSNGQLVPETEILTIDIKPGWKKGTKITFPGKGNEQANQLPADLVFIIDEKPHDVYKREGNDLIVHQNISLVDALAGTTINLKTLDGRDLSINVNEVVIPGYELVVAKEGMPLAKEPGKKGNLIVKFNVKFPSRLTPDQRADIRRILGG</sequence>
<feature type="domain" description="J" evidence="3">
    <location>
        <begin position="4"/>
        <end position="108"/>
    </location>
</feature>
<organism evidence="4 5">
    <name type="scientific">Musa balbisiana</name>
    <name type="common">Banana</name>
    <dbReference type="NCBI Taxonomy" id="52838"/>
    <lineage>
        <taxon>Eukaryota</taxon>
        <taxon>Viridiplantae</taxon>
        <taxon>Streptophyta</taxon>
        <taxon>Embryophyta</taxon>
        <taxon>Tracheophyta</taxon>
        <taxon>Spermatophyta</taxon>
        <taxon>Magnoliopsida</taxon>
        <taxon>Liliopsida</taxon>
        <taxon>Zingiberales</taxon>
        <taxon>Musaceae</taxon>
        <taxon>Musa</taxon>
    </lineage>
</organism>
<dbReference type="InterPro" id="IPR001623">
    <property type="entry name" value="DnaJ_domain"/>
</dbReference>
<dbReference type="GO" id="GO:0051082">
    <property type="term" value="F:unfolded protein binding"/>
    <property type="evidence" value="ECO:0007669"/>
    <property type="project" value="InterPro"/>
</dbReference>
<accession>A0A4S8KBE0</accession>
<dbReference type="FunFam" id="2.60.260.20:FF:000030">
    <property type="entry name" value="DNAJ heat shock family protein"/>
    <property type="match status" value="1"/>
</dbReference>
<dbReference type="GO" id="GO:0005783">
    <property type="term" value="C:endoplasmic reticulum"/>
    <property type="evidence" value="ECO:0007669"/>
    <property type="project" value="UniProtKB-ARBA"/>
</dbReference>
<dbReference type="GO" id="GO:0006457">
    <property type="term" value="P:protein folding"/>
    <property type="evidence" value="ECO:0007669"/>
    <property type="project" value="InterPro"/>
</dbReference>
<feature type="compositionally biased region" description="Low complexity" evidence="2">
    <location>
        <begin position="120"/>
        <end position="132"/>
    </location>
</feature>
<dbReference type="PRINTS" id="PR00625">
    <property type="entry name" value="JDOMAIN"/>
</dbReference>
<feature type="region of interest" description="Disordered" evidence="2">
    <location>
        <begin position="168"/>
        <end position="200"/>
    </location>
</feature>
<dbReference type="Gene3D" id="2.60.260.20">
    <property type="entry name" value="Urease metallochaperone UreE, N-terminal domain"/>
    <property type="match status" value="2"/>
</dbReference>
<dbReference type="SUPFAM" id="SSF46565">
    <property type="entry name" value="Chaperone J-domain"/>
    <property type="match status" value="1"/>
</dbReference>
<evidence type="ECO:0000256" key="1">
    <source>
        <dbReference type="ARBA" id="ARBA00023186"/>
    </source>
</evidence>
<keyword evidence="1" id="KW-0143">Chaperone</keyword>
<dbReference type="InterPro" id="IPR002939">
    <property type="entry name" value="DnaJ_C"/>
</dbReference>
<evidence type="ECO:0000256" key="2">
    <source>
        <dbReference type="SAM" id="MobiDB-lite"/>
    </source>
</evidence>
<dbReference type="PROSITE" id="PS50076">
    <property type="entry name" value="DNAJ_2"/>
    <property type="match status" value="1"/>
</dbReference>
<dbReference type="InterPro" id="IPR036869">
    <property type="entry name" value="J_dom_sf"/>
</dbReference>
<evidence type="ECO:0000313" key="5">
    <source>
        <dbReference type="Proteomes" id="UP000317650"/>
    </source>
</evidence>
<dbReference type="GO" id="GO:0005829">
    <property type="term" value="C:cytosol"/>
    <property type="evidence" value="ECO:0007669"/>
    <property type="project" value="TreeGrafter"/>
</dbReference>
<dbReference type="AlphaFoldDB" id="A0A4S8KBE0"/>
<keyword evidence="5" id="KW-1185">Reference proteome</keyword>
<dbReference type="FunFam" id="2.60.260.20:FF:000002">
    <property type="entry name" value="Dnaj homolog subfamily b member"/>
    <property type="match status" value="1"/>
</dbReference>
<feature type="region of interest" description="Disordered" evidence="2">
    <location>
        <begin position="109"/>
        <end position="133"/>
    </location>
</feature>
<dbReference type="CDD" id="cd10747">
    <property type="entry name" value="DnaJ_C"/>
    <property type="match status" value="1"/>
</dbReference>
<dbReference type="InterPro" id="IPR051339">
    <property type="entry name" value="DnaJ_subfamily_B"/>
</dbReference>
<name>A0A4S8KBE0_MUSBA</name>
<proteinExistence type="predicted"/>
<dbReference type="STRING" id="52838.A0A4S8KBE0"/>